<dbReference type="GO" id="GO:0004020">
    <property type="term" value="F:adenylylsulfate kinase activity"/>
    <property type="evidence" value="ECO:0007669"/>
    <property type="project" value="UniProtKB-UniRule"/>
</dbReference>
<dbReference type="RefSeq" id="WP_145190685.1">
    <property type="nucleotide sequence ID" value="NZ_CP036290.1"/>
</dbReference>
<dbReference type="InterPro" id="IPR050512">
    <property type="entry name" value="Sulf_AdTrans/APS_kinase"/>
</dbReference>
<reference evidence="10 11" key="1">
    <citation type="submission" date="2019-02" db="EMBL/GenBank/DDBJ databases">
        <title>Deep-cultivation of Planctomycetes and their phenomic and genomic characterization uncovers novel biology.</title>
        <authorList>
            <person name="Wiegand S."/>
            <person name="Jogler M."/>
            <person name="Boedeker C."/>
            <person name="Pinto D."/>
            <person name="Vollmers J."/>
            <person name="Rivas-Marin E."/>
            <person name="Kohn T."/>
            <person name="Peeters S.H."/>
            <person name="Heuer A."/>
            <person name="Rast P."/>
            <person name="Oberbeckmann S."/>
            <person name="Bunk B."/>
            <person name="Jeske O."/>
            <person name="Meyerdierks A."/>
            <person name="Storesund J.E."/>
            <person name="Kallscheuer N."/>
            <person name="Luecker S."/>
            <person name="Lage O.M."/>
            <person name="Pohl T."/>
            <person name="Merkel B.J."/>
            <person name="Hornburger P."/>
            <person name="Mueller R.-W."/>
            <person name="Bruemmer F."/>
            <person name="Labrenz M."/>
            <person name="Spormann A.M."/>
            <person name="Op den Camp H."/>
            <person name="Overmann J."/>
            <person name="Amann R."/>
            <person name="Jetten M.S.M."/>
            <person name="Mascher T."/>
            <person name="Medema M.H."/>
            <person name="Devos D.P."/>
            <person name="Kaster A.-K."/>
            <person name="Ovreas L."/>
            <person name="Rohde M."/>
            <person name="Galperin M.Y."/>
            <person name="Jogler C."/>
        </authorList>
    </citation>
    <scope>NUCLEOTIDE SEQUENCE [LARGE SCALE GENOMIC DNA]</scope>
    <source>
        <strain evidence="10 11">Pla163</strain>
    </source>
</reference>
<keyword evidence="11" id="KW-1185">Reference proteome</keyword>
<organism evidence="10 11">
    <name type="scientific">Rohdeia mirabilis</name>
    <dbReference type="NCBI Taxonomy" id="2528008"/>
    <lineage>
        <taxon>Bacteria</taxon>
        <taxon>Pseudomonadati</taxon>
        <taxon>Planctomycetota</taxon>
        <taxon>Planctomycetia</taxon>
        <taxon>Planctomycetia incertae sedis</taxon>
        <taxon>Rohdeia</taxon>
    </lineage>
</organism>
<dbReference type="UniPathway" id="UPA00140">
    <property type="reaction ID" value="UER00205"/>
</dbReference>
<keyword evidence="6 7" id="KW-0067">ATP-binding</keyword>
<evidence type="ECO:0000313" key="11">
    <source>
        <dbReference type="Proteomes" id="UP000319342"/>
    </source>
</evidence>
<evidence type="ECO:0000256" key="7">
    <source>
        <dbReference type="HAMAP-Rule" id="MF_00065"/>
    </source>
</evidence>
<comment type="pathway">
    <text evidence="2 7 8">Sulfur metabolism; hydrogen sulfide biosynthesis; sulfite from sulfate: step 2/3.</text>
</comment>
<dbReference type="GO" id="GO:0005524">
    <property type="term" value="F:ATP binding"/>
    <property type="evidence" value="ECO:0007669"/>
    <property type="project" value="UniProtKB-UniRule"/>
</dbReference>
<accession>A0A518D3R4</accession>
<dbReference type="GO" id="GO:0070814">
    <property type="term" value="P:hydrogen sulfide biosynthetic process"/>
    <property type="evidence" value="ECO:0007669"/>
    <property type="project" value="UniProtKB-UniRule"/>
</dbReference>
<dbReference type="GO" id="GO:0004781">
    <property type="term" value="F:sulfate adenylyltransferase (ATP) activity"/>
    <property type="evidence" value="ECO:0007669"/>
    <property type="project" value="TreeGrafter"/>
</dbReference>
<dbReference type="GO" id="GO:0005737">
    <property type="term" value="C:cytoplasm"/>
    <property type="evidence" value="ECO:0007669"/>
    <property type="project" value="TreeGrafter"/>
</dbReference>
<proteinExistence type="inferred from homology"/>
<dbReference type="GO" id="GO:0019379">
    <property type="term" value="P:sulfate assimilation, phosphoadenylyl sulfate reduction by phosphoadenylyl-sulfate reductase (thioredoxin)"/>
    <property type="evidence" value="ECO:0007669"/>
    <property type="project" value="TreeGrafter"/>
</dbReference>
<dbReference type="NCBIfam" id="NF002059">
    <property type="entry name" value="PRK00889.1"/>
    <property type="match status" value="1"/>
</dbReference>
<dbReference type="Proteomes" id="UP000319342">
    <property type="component" value="Chromosome"/>
</dbReference>
<evidence type="ECO:0000313" key="10">
    <source>
        <dbReference type="EMBL" id="QDU86089.1"/>
    </source>
</evidence>
<comment type="catalytic activity">
    <reaction evidence="1 7 8">
        <text>adenosine 5'-phosphosulfate + ATP = 3'-phosphoadenylyl sulfate + ADP + H(+)</text>
        <dbReference type="Rhea" id="RHEA:24152"/>
        <dbReference type="ChEBI" id="CHEBI:15378"/>
        <dbReference type="ChEBI" id="CHEBI:30616"/>
        <dbReference type="ChEBI" id="CHEBI:58243"/>
        <dbReference type="ChEBI" id="CHEBI:58339"/>
        <dbReference type="ChEBI" id="CHEBI:456216"/>
        <dbReference type="EC" id="2.7.1.25"/>
    </reaction>
</comment>
<comment type="similarity">
    <text evidence="7 8">Belongs to the APS kinase family.</text>
</comment>
<evidence type="ECO:0000256" key="6">
    <source>
        <dbReference type="ARBA" id="ARBA00022840"/>
    </source>
</evidence>
<dbReference type="EC" id="2.7.1.25" evidence="3 7"/>
<keyword evidence="5 7" id="KW-0547">Nucleotide-binding</keyword>
<keyword evidence="7" id="KW-0597">Phosphoprotein</keyword>
<dbReference type="PANTHER" id="PTHR42700:SF1">
    <property type="entry name" value="SULFATE ADENYLYLTRANSFERASE"/>
    <property type="match status" value="1"/>
</dbReference>
<dbReference type="CDD" id="cd02027">
    <property type="entry name" value="APSK"/>
    <property type="match status" value="1"/>
</dbReference>
<feature type="binding site" evidence="7">
    <location>
        <begin position="12"/>
        <end position="19"/>
    </location>
    <ligand>
        <name>ATP</name>
        <dbReference type="ChEBI" id="CHEBI:30616"/>
    </ligand>
</feature>
<keyword evidence="7 8" id="KW-0418">Kinase</keyword>
<dbReference type="InterPro" id="IPR059117">
    <property type="entry name" value="APS_kinase_dom"/>
</dbReference>
<dbReference type="AlphaFoldDB" id="A0A518D3R4"/>
<dbReference type="InterPro" id="IPR002891">
    <property type="entry name" value="APS"/>
</dbReference>
<evidence type="ECO:0000256" key="4">
    <source>
        <dbReference type="ARBA" id="ARBA00022679"/>
    </source>
</evidence>
<dbReference type="Gene3D" id="3.40.50.300">
    <property type="entry name" value="P-loop containing nucleotide triphosphate hydrolases"/>
    <property type="match status" value="1"/>
</dbReference>
<dbReference type="OrthoDB" id="9804504at2"/>
<dbReference type="FunFam" id="3.40.50.300:FF:000802">
    <property type="entry name" value="Sulfate adenylyltransferase"/>
    <property type="match status" value="1"/>
</dbReference>
<dbReference type="EMBL" id="CP036290">
    <property type="protein sequence ID" value="QDU86089.1"/>
    <property type="molecule type" value="Genomic_DNA"/>
</dbReference>
<feature type="active site" description="Phosphoserine intermediate" evidence="7">
    <location>
        <position position="86"/>
    </location>
</feature>
<comment type="function">
    <text evidence="7 8">Catalyzes the synthesis of activated sulfate.</text>
</comment>
<feature type="domain" description="APS kinase" evidence="9">
    <location>
        <begin position="4"/>
        <end position="152"/>
    </location>
</feature>
<evidence type="ECO:0000256" key="3">
    <source>
        <dbReference type="ARBA" id="ARBA00012121"/>
    </source>
</evidence>
<name>A0A518D3R4_9BACT</name>
<evidence type="ECO:0000256" key="1">
    <source>
        <dbReference type="ARBA" id="ARBA00001823"/>
    </source>
</evidence>
<dbReference type="SUPFAM" id="SSF52540">
    <property type="entry name" value="P-loop containing nucleoside triphosphate hydrolases"/>
    <property type="match status" value="1"/>
</dbReference>
<sequence length="178" mass="19483">MSSQGFILWFTGLSGAGKSTLAQYVTPKLIDLGVKVETLDGDEVRENLSKGLGFSKEDRDTNIRRIGYVANLLSRNGVCSITAAISPYEAVRKECRDMAQAPFIEIYVEAPLAVVEERDTKGLYKKARAGEIKNFTGISDPYEAPAKPEIVVHTGDESIEQSGDKIIGYLRERGLLPA</sequence>
<evidence type="ECO:0000256" key="5">
    <source>
        <dbReference type="ARBA" id="ARBA00022741"/>
    </source>
</evidence>
<dbReference type="HAMAP" id="MF_00065">
    <property type="entry name" value="Adenylyl_sulf_kinase"/>
    <property type="match status" value="1"/>
</dbReference>
<dbReference type="NCBIfam" id="TIGR00455">
    <property type="entry name" value="apsK"/>
    <property type="match status" value="1"/>
</dbReference>
<evidence type="ECO:0000256" key="8">
    <source>
        <dbReference type="RuleBase" id="RU004347"/>
    </source>
</evidence>
<dbReference type="GO" id="GO:0010134">
    <property type="term" value="P:sulfate assimilation via adenylyl sulfate reduction"/>
    <property type="evidence" value="ECO:0007669"/>
    <property type="project" value="TreeGrafter"/>
</dbReference>
<dbReference type="PANTHER" id="PTHR42700">
    <property type="entry name" value="SULFATE ADENYLYLTRANSFERASE"/>
    <property type="match status" value="1"/>
</dbReference>
<dbReference type="InterPro" id="IPR027417">
    <property type="entry name" value="P-loop_NTPase"/>
</dbReference>
<gene>
    <name evidence="10" type="primary">sat</name>
    <name evidence="7 10" type="synonym">cysC</name>
    <name evidence="10" type="ORF">Pla163_32380</name>
</gene>
<evidence type="ECO:0000259" key="9">
    <source>
        <dbReference type="Pfam" id="PF01583"/>
    </source>
</evidence>
<evidence type="ECO:0000256" key="2">
    <source>
        <dbReference type="ARBA" id="ARBA00004806"/>
    </source>
</evidence>
<protein>
    <recommendedName>
        <fullName evidence="3 7">Adenylyl-sulfate kinase</fullName>
        <ecNumber evidence="3 7">2.7.1.25</ecNumber>
    </recommendedName>
    <alternativeName>
        <fullName evidence="7">APS kinase</fullName>
    </alternativeName>
    <alternativeName>
        <fullName evidence="7">ATP adenosine-5'-phosphosulfate 3'-phosphotransferase</fullName>
    </alternativeName>
    <alternativeName>
        <fullName evidence="7">Adenosine-5'-phosphosulfate kinase</fullName>
    </alternativeName>
</protein>
<keyword evidence="4 7" id="KW-0808">Transferase</keyword>
<dbReference type="NCBIfam" id="NF003013">
    <property type="entry name" value="PRK03846.1"/>
    <property type="match status" value="1"/>
</dbReference>
<dbReference type="Pfam" id="PF01583">
    <property type="entry name" value="APS_kinase"/>
    <property type="match status" value="1"/>
</dbReference>